<accession>A0AAV5WTG4</accession>
<proteinExistence type="predicted"/>
<keyword evidence="3" id="KW-1185">Reference proteome</keyword>
<dbReference type="AlphaFoldDB" id="A0AAV5WTG4"/>
<feature type="non-terminal residue" evidence="2">
    <location>
        <position position="1"/>
    </location>
</feature>
<feature type="compositionally biased region" description="Low complexity" evidence="1">
    <location>
        <begin position="59"/>
        <end position="82"/>
    </location>
</feature>
<dbReference type="Proteomes" id="UP001432322">
    <property type="component" value="Unassembled WGS sequence"/>
</dbReference>
<comment type="caution">
    <text evidence="2">The sequence shown here is derived from an EMBL/GenBank/DDBJ whole genome shotgun (WGS) entry which is preliminary data.</text>
</comment>
<evidence type="ECO:0000256" key="1">
    <source>
        <dbReference type="SAM" id="MobiDB-lite"/>
    </source>
</evidence>
<organism evidence="2 3">
    <name type="scientific">Pristionchus fissidentatus</name>
    <dbReference type="NCBI Taxonomy" id="1538716"/>
    <lineage>
        <taxon>Eukaryota</taxon>
        <taxon>Metazoa</taxon>
        <taxon>Ecdysozoa</taxon>
        <taxon>Nematoda</taxon>
        <taxon>Chromadorea</taxon>
        <taxon>Rhabditida</taxon>
        <taxon>Rhabditina</taxon>
        <taxon>Diplogasteromorpha</taxon>
        <taxon>Diplogasteroidea</taxon>
        <taxon>Neodiplogasteridae</taxon>
        <taxon>Pristionchus</taxon>
    </lineage>
</organism>
<protein>
    <submittedName>
        <fullName evidence="2">Uncharacterized protein</fullName>
    </submittedName>
</protein>
<feature type="region of interest" description="Disordered" evidence="1">
    <location>
        <begin position="59"/>
        <end position="94"/>
    </location>
</feature>
<dbReference type="EMBL" id="BTSY01000006">
    <property type="protein sequence ID" value="GMT34895.1"/>
    <property type="molecule type" value="Genomic_DNA"/>
</dbReference>
<evidence type="ECO:0000313" key="3">
    <source>
        <dbReference type="Proteomes" id="UP001432322"/>
    </source>
</evidence>
<feature type="compositionally biased region" description="Basic and acidic residues" evidence="1">
    <location>
        <begin position="84"/>
        <end position="94"/>
    </location>
</feature>
<gene>
    <name evidence="2" type="ORF">PFISCL1PPCAC_26192</name>
</gene>
<name>A0AAV5WTG4_9BILA</name>
<sequence>RIATSPSHSSLILASGSRSEWSLASSQSMIQYAVVGLLLHDIYRLYQLPDASVSRFVAPSPAPSVGPTTPAATAAAASGAKSPPKRDANKTREA</sequence>
<reference evidence="2" key="1">
    <citation type="submission" date="2023-10" db="EMBL/GenBank/DDBJ databases">
        <title>Genome assembly of Pristionchus species.</title>
        <authorList>
            <person name="Yoshida K."/>
            <person name="Sommer R.J."/>
        </authorList>
    </citation>
    <scope>NUCLEOTIDE SEQUENCE</scope>
    <source>
        <strain evidence="2">RS5133</strain>
    </source>
</reference>
<evidence type="ECO:0000313" key="2">
    <source>
        <dbReference type="EMBL" id="GMT34895.1"/>
    </source>
</evidence>